<reference evidence="2 3" key="1">
    <citation type="journal article" date="2012" name="J. Bacteriol.">
        <title>Genome sequence of Thalassospira xiamenensis type strain M-5.</title>
        <authorList>
            <person name="Lai Q."/>
            <person name="Shao Z."/>
        </authorList>
    </citation>
    <scope>NUCLEOTIDE SEQUENCE [LARGE SCALE GENOMIC DNA]</scope>
    <source>
        <strain evidence="2 3">M-5</strain>
    </source>
</reference>
<dbReference type="GO" id="GO:0004540">
    <property type="term" value="F:RNA nuclease activity"/>
    <property type="evidence" value="ECO:0007669"/>
    <property type="project" value="InterPro"/>
</dbReference>
<dbReference type="KEGG" id="txi:TH3_21888"/>
<accession>A0AB72UK19</accession>
<gene>
    <name evidence="2" type="ORF">TH3_21888</name>
</gene>
<dbReference type="CDD" id="cd10911">
    <property type="entry name" value="PIN_LabA"/>
    <property type="match status" value="1"/>
</dbReference>
<evidence type="ECO:0000313" key="2">
    <source>
        <dbReference type="EMBL" id="AJD54450.1"/>
    </source>
</evidence>
<protein>
    <recommendedName>
        <fullName evidence="1">NYN domain-containing protein</fullName>
    </recommendedName>
</protein>
<dbReference type="Proteomes" id="UP000007127">
    <property type="component" value="Plasmid"/>
</dbReference>
<dbReference type="PANTHER" id="PTHR35458">
    <property type="entry name" value="SLR0755 PROTEIN"/>
    <property type="match status" value="1"/>
</dbReference>
<dbReference type="RefSeq" id="WP_007091050.1">
    <property type="nucleotide sequence ID" value="NZ_CP004389.1"/>
</dbReference>
<sequence>MSVFDVSKSERVAVFIDGTNTHQSAKSLGYDIDFVKLRKVLKDSCDLRRMFYYTAIQPENPRSDQPNNPLRPLMDLLSFNGYTLVTKQLKPQQRGKPSIELALDAVLIASHIDRVILFSGDSDFTRLVHDLQMIYGLRVSIVSTQAKDPHVSDELRKQADDFIDMTNLKNVIARKAAQ</sequence>
<dbReference type="InterPro" id="IPR047140">
    <property type="entry name" value="LabA"/>
</dbReference>
<keyword evidence="2" id="KW-0614">Plasmid</keyword>
<dbReference type="GeneID" id="31930014"/>
<name>A0AB72UK19_9PROT</name>
<dbReference type="AlphaFoldDB" id="A0AB72UK19"/>
<dbReference type="PANTHER" id="PTHR35458:SF2">
    <property type="entry name" value="SLR0755 PROTEIN"/>
    <property type="match status" value="1"/>
</dbReference>
<evidence type="ECO:0000259" key="1">
    <source>
        <dbReference type="Pfam" id="PF01936"/>
    </source>
</evidence>
<dbReference type="EMBL" id="CP004389">
    <property type="protein sequence ID" value="AJD54450.1"/>
    <property type="molecule type" value="Genomic_DNA"/>
</dbReference>
<dbReference type="Gene3D" id="3.40.50.1010">
    <property type="entry name" value="5'-nuclease"/>
    <property type="match status" value="1"/>
</dbReference>
<organism evidence="2 3">
    <name type="scientific">Thalassospira xiamenensis M-5 = DSM 17429</name>
    <dbReference type="NCBI Taxonomy" id="1123366"/>
    <lineage>
        <taxon>Bacteria</taxon>
        <taxon>Pseudomonadati</taxon>
        <taxon>Pseudomonadota</taxon>
        <taxon>Alphaproteobacteria</taxon>
        <taxon>Rhodospirillales</taxon>
        <taxon>Thalassospiraceae</taxon>
        <taxon>Thalassospira</taxon>
    </lineage>
</organism>
<dbReference type="InterPro" id="IPR021139">
    <property type="entry name" value="NYN"/>
</dbReference>
<proteinExistence type="predicted"/>
<dbReference type="Pfam" id="PF01936">
    <property type="entry name" value="NYN"/>
    <property type="match status" value="1"/>
</dbReference>
<geneLocation type="plasmid" evidence="3"/>
<evidence type="ECO:0000313" key="3">
    <source>
        <dbReference type="Proteomes" id="UP000007127"/>
    </source>
</evidence>
<feature type="domain" description="NYN" evidence="1">
    <location>
        <begin position="11"/>
        <end position="165"/>
    </location>
</feature>